<protein>
    <submittedName>
        <fullName evidence="2">Minor capsid protein</fullName>
    </submittedName>
</protein>
<dbReference type="EMBL" id="MH029523">
    <property type="protein sequence ID" value="AVQ10222.1"/>
    <property type="molecule type" value="Genomic_DNA"/>
</dbReference>
<reference evidence="2" key="1">
    <citation type="submission" date="2018-03" db="EMBL/GenBank/DDBJ databases">
        <title>Twenty-four Novel Viral Genomes identified from the Dushanzi Mud Volcanic Sediment in Xinjiang, China.</title>
        <authorList>
            <person name="Han L."/>
        </authorList>
    </citation>
    <scope>NUCLEOTIDE SEQUENCE</scope>
</reference>
<evidence type="ECO:0000313" key="2">
    <source>
        <dbReference type="EMBL" id="AVQ10222.1"/>
    </source>
</evidence>
<dbReference type="InterPro" id="IPR014131">
    <property type="entry name" value="Chlamydia_phage_Vp3"/>
</dbReference>
<feature type="compositionally biased region" description="Basic and acidic residues" evidence="1">
    <location>
        <begin position="155"/>
        <end position="172"/>
    </location>
</feature>
<evidence type="ECO:0000256" key="1">
    <source>
        <dbReference type="SAM" id="MobiDB-lite"/>
    </source>
</evidence>
<accession>A0A2R3UAE0</accession>
<feature type="region of interest" description="Disordered" evidence="1">
    <location>
        <begin position="121"/>
        <end position="172"/>
    </location>
</feature>
<name>A0A2R3UAE0_9VIRU</name>
<sequence length="172" mass="19211">MKPEFVRNPYNYDSDEVSQETGLTCTDESLTSQQFLQESDINYIAEKFLRTGEAPQVLNLPTAGDFSGIFDFQSAMNTLAQAKNEFMSLPAKIRNRFSNDPAQLLDFVADKDNYDEAVKLGFIQPKETPDGQSSTGSPETTPEKPARDAGTAATKRQDEGTKKPRRRTDEED</sequence>
<dbReference type="Pfam" id="PF09675">
    <property type="entry name" value="Chlamy_scaf"/>
    <property type="match status" value="1"/>
</dbReference>
<proteinExistence type="predicted"/>
<organism evidence="2">
    <name type="scientific">Gokushovirinae environmental samples</name>
    <dbReference type="NCBI Taxonomy" id="1478972"/>
    <lineage>
        <taxon>Viruses</taxon>
        <taxon>Monodnaviria</taxon>
        <taxon>Sangervirae</taxon>
        <taxon>Phixviricota</taxon>
        <taxon>Malgrandaviricetes</taxon>
        <taxon>Petitvirales</taxon>
        <taxon>Microviridae</taxon>
        <taxon>environmental samples</taxon>
    </lineage>
</organism>
<feature type="compositionally biased region" description="Polar residues" evidence="1">
    <location>
        <begin position="130"/>
        <end position="140"/>
    </location>
</feature>